<evidence type="ECO:0000256" key="7">
    <source>
        <dbReference type="SAM" id="MobiDB-lite"/>
    </source>
</evidence>
<reference evidence="9" key="3">
    <citation type="submission" date="2025-09" db="UniProtKB">
        <authorList>
            <consortium name="Ensembl"/>
        </authorList>
    </citation>
    <scope>IDENTIFICATION</scope>
    <source>
        <strain evidence="9">breed Abyssinian</strain>
    </source>
</reference>
<evidence type="ECO:0000256" key="2">
    <source>
        <dbReference type="ARBA" id="ARBA00007371"/>
    </source>
</evidence>
<evidence type="ECO:0000256" key="5">
    <source>
        <dbReference type="ARBA" id="ARBA00023157"/>
    </source>
</evidence>
<evidence type="ECO:0000256" key="4">
    <source>
        <dbReference type="ARBA" id="ARBA00022729"/>
    </source>
</evidence>
<name>A0ABI8AEE9_FELCA</name>
<keyword evidence="6" id="KW-0929">Antimicrobial</keyword>
<feature type="region of interest" description="Disordered" evidence="7">
    <location>
        <begin position="19"/>
        <end position="43"/>
    </location>
</feature>
<evidence type="ECO:0000313" key="10">
    <source>
        <dbReference type="Proteomes" id="UP000823872"/>
    </source>
</evidence>
<evidence type="ECO:0000256" key="3">
    <source>
        <dbReference type="ARBA" id="ARBA00022525"/>
    </source>
</evidence>
<dbReference type="Proteomes" id="UP000823872">
    <property type="component" value="Chromosome A3"/>
</dbReference>
<dbReference type="Ensembl" id="ENSFCTT00005084237.1">
    <property type="protein sequence ID" value="ENSFCTP00005057682.1"/>
    <property type="gene ID" value="ENSFCTG00005030150.1"/>
</dbReference>
<dbReference type="RefSeq" id="XP_044909712.1">
    <property type="nucleotide sequence ID" value="XM_045053777.1"/>
</dbReference>
<reference evidence="9 10" key="1">
    <citation type="submission" date="2021-02" db="EMBL/GenBank/DDBJ databases">
        <title>Safari Cat Assemblies.</title>
        <authorList>
            <person name="Bredemeyer K.R."/>
            <person name="Murphy W.J."/>
        </authorList>
    </citation>
    <scope>NUCLEOTIDE SEQUENCE [LARGE SCALE GENOMIC DNA]</scope>
</reference>
<keyword evidence="10" id="KW-1185">Reference proteome</keyword>
<comment type="function">
    <text evidence="6">Has antibacterial activity.</text>
</comment>
<dbReference type="InterPro" id="IPR025933">
    <property type="entry name" value="Beta_defensin_dom"/>
</dbReference>
<organism evidence="9 10">
    <name type="scientific">Felis catus</name>
    <name type="common">Cat</name>
    <name type="synonym">Felis silvestris catus</name>
    <dbReference type="NCBI Taxonomy" id="9685"/>
    <lineage>
        <taxon>Eukaryota</taxon>
        <taxon>Metazoa</taxon>
        <taxon>Chordata</taxon>
        <taxon>Craniata</taxon>
        <taxon>Vertebrata</taxon>
        <taxon>Euteleostomi</taxon>
        <taxon>Mammalia</taxon>
        <taxon>Eutheria</taxon>
        <taxon>Laurasiatheria</taxon>
        <taxon>Carnivora</taxon>
        <taxon>Feliformia</taxon>
        <taxon>Felidae</taxon>
        <taxon>Felinae</taxon>
        <taxon>Felis</taxon>
    </lineage>
</organism>
<comment type="similarity">
    <text evidence="2 6">Belongs to the beta-defensin family.</text>
</comment>
<proteinExistence type="inferred from homology"/>
<feature type="domain" description="Beta-defensin" evidence="8">
    <location>
        <begin position="121"/>
        <end position="151"/>
    </location>
</feature>
<comment type="subcellular location">
    <subcellularLocation>
        <location evidence="1 6">Secreted</location>
    </subcellularLocation>
</comment>
<evidence type="ECO:0000259" key="8">
    <source>
        <dbReference type="Pfam" id="PF13841"/>
    </source>
</evidence>
<sequence length="192" mass="21977">MRAGLVSFRIRFLVRRDPRTKPPVRPVRTQPEDGQEGSFQKPTLPALDRCLPASKTLRRFVVDGGTDFFWNLEDGQWMTIAGRSDTPLEDQLTNQELRVDRREQLSQCKRNSCPNTARPRKCFSNITGYCRKKCEMGEIYEVACRNGKLCCVNEGENKKHKKAPKSPSFLVQPDGKMDYVILPTTTLLTIQI</sequence>
<dbReference type="GeneTree" id="ENSGT00530000064329"/>
<dbReference type="Pfam" id="PF13841">
    <property type="entry name" value="Defensin_beta_2"/>
    <property type="match status" value="1"/>
</dbReference>
<gene>
    <name evidence="9" type="primary">DEFB128</name>
</gene>
<evidence type="ECO:0000256" key="6">
    <source>
        <dbReference type="RuleBase" id="RU231113"/>
    </source>
</evidence>
<protein>
    <recommendedName>
        <fullName evidence="6">Beta-defensin</fullName>
    </recommendedName>
</protein>
<reference evidence="9" key="2">
    <citation type="submission" date="2025-08" db="UniProtKB">
        <authorList>
            <consortium name="Ensembl"/>
        </authorList>
    </citation>
    <scope>IDENTIFICATION</scope>
    <source>
        <strain evidence="9">breed Abyssinian</strain>
    </source>
</reference>
<keyword evidence="4" id="KW-0732">Signal</keyword>
<keyword evidence="6" id="KW-0044">Antibiotic</keyword>
<keyword evidence="3 6" id="KW-0964">Secreted</keyword>
<keyword evidence="5" id="KW-1015">Disulfide bond</keyword>
<keyword evidence="6" id="KW-0211">Defensin</keyword>
<dbReference type="GeneID" id="101089003"/>
<evidence type="ECO:0000313" key="9">
    <source>
        <dbReference type="Ensembl" id="ENSFCTP00005057682.1"/>
    </source>
</evidence>
<evidence type="ECO:0000256" key="1">
    <source>
        <dbReference type="ARBA" id="ARBA00004613"/>
    </source>
</evidence>
<accession>A0ABI8AEE9</accession>